<evidence type="ECO:0000313" key="2">
    <source>
        <dbReference type="EMBL" id="VDM40096.1"/>
    </source>
</evidence>
<gene>
    <name evidence="2" type="ORF">TCNE_LOCUS8775</name>
</gene>
<dbReference type="EMBL" id="UYWY01019995">
    <property type="protein sequence ID" value="VDM40096.1"/>
    <property type="molecule type" value="Genomic_DNA"/>
</dbReference>
<organism evidence="2">
    <name type="scientific">Toxocara canis</name>
    <name type="common">Canine roundworm</name>
    <dbReference type="NCBI Taxonomy" id="6265"/>
    <lineage>
        <taxon>Eukaryota</taxon>
        <taxon>Metazoa</taxon>
        <taxon>Ecdysozoa</taxon>
        <taxon>Nematoda</taxon>
        <taxon>Chromadorea</taxon>
        <taxon>Rhabditida</taxon>
        <taxon>Spirurina</taxon>
        <taxon>Ascaridomorpha</taxon>
        <taxon>Ascaridoidea</taxon>
        <taxon>Toxocaridae</taxon>
        <taxon>Toxocara</taxon>
    </lineage>
</organism>
<proteinExistence type="predicted"/>
<reference evidence="2" key="1">
    <citation type="submission" date="2018-11" db="EMBL/GenBank/DDBJ databases">
        <authorList>
            <consortium name="Pathogen Informatics"/>
        </authorList>
    </citation>
    <scope>NUCLEOTIDE SEQUENCE [LARGE SCALE GENOMIC DNA]</scope>
</reference>
<sequence>MLLVINILQTFKATLSLTIVLEKSKRPVGSSIVRYDQYLYPFSDIIILSKSVRPLDDYRLITTAIDGTSTSQLRCYFFVFYCFIPTLQASLIDNILK</sequence>
<evidence type="ECO:0000256" key="1">
    <source>
        <dbReference type="SAM" id="SignalP"/>
    </source>
</evidence>
<feature type="signal peptide" evidence="1">
    <location>
        <begin position="1"/>
        <end position="16"/>
    </location>
</feature>
<keyword evidence="1" id="KW-0732">Signal</keyword>
<feature type="chain" id="PRO_5018142342" evidence="1">
    <location>
        <begin position="17"/>
        <end position="97"/>
    </location>
</feature>
<accession>A0A3P7G4I7</accession>
<name>A0A3P7G4I7_TOXCA</name>
<dbReference type="AlphaFoldDB" id="A0A3P7G4I7"/>
<protein>
    <submittedName>
        <fullName evidence="2">Uncharacterized protein</fullName>
    </submittedName>
</protein>